<organism evidence="2 3">
    <name type="scientific">Psychroflexus planctonicus</name>
    <dbReference type="NCBI Taxonomy" id="1526575"/>
    <lineage>
        <taxon>Bacteria</taxon>
        <taxon>Pseudomonadati</taxon>
        <taxon>Bacteroidota</taxon>
        <taxon>Flavobacteriia</taxon>
        <taxon>Flavobacteriales</taxon>
        <taxon>Flavobacteriaceae</taxon>
        <taxon>Psychroflexus</taxon>
    </lineage>
</organism>
<dbReference type="PROSITE" id="PS51257">
    <property type="entry name" value="PROKAR_LIPOPROTEIN"/>
    <property type="match status" value="1"/>
</dbReference>
<evidence type="ECO:0000256" key="1">
    <source>
        <dbReference type="SAM" id="SignalP"/>
    </source>
</evidence>
<sequence>MKFSSKIFALILLANIVLACNNSNSSKEKSTEQKETTKSKTTEQVFLSSVEDIHKKEKFFSEDIVSYQITYQFGNLKDELKVRAATDLSLIEITSKNFGKSYYNGKNILIDAMANMGDREAKRNFQLVFFYHAFFHLDENEYVLSPIQETTFFDGNFKQIHTKNEAFHTAFFPNEVSFLVEGRTNMMKGLQMKTSLLGNNRTAQNIHLHYDRFITVNHIPVSLNWKFYPENNFEEKAILGEAQITKIKYYSAEQLQLSIPENTKKIKNSPIL</sequence>
<keyword evidence="1" id="KW-0732">Signal</keyword>
<dbReference type="RefSeq" id="WP_188457938.1">
    <property type="nucleotide sequence ID" value="NZ_BMGM01000003.1"/>
</dbReference>
<gene>
    <name evidence="2" type="ORF">GCM10010832_09390</name>
</gene>
<protein>
    <submittedName>
        <fullName evidence="2">Uncharacterized protein</fullName>
    </submittedName>
</protein>
<proteinExistence type="predicted"/>
<reference evidence="3" key="1">
    <citation type="journal article" date="2019" name="Int. J. Syst. Evol. Microbiol.">
        <title>The Global Catalogue of Microorganisms (GCM) 10K type strain sequencing project: providing services to taxonomists for standard genome sequencing and annotation.</title>
        <authorList>
            <consortium name="The Broad Institute Genomics Platform"/>
            <consortium name="The Broad Institute Genome Sequencing Center for Infectious Disease"/>
            <person name="Wu L."/>
            <person name="Ma J."/>
        </authorList>
    </citation>
    <scope>NUCLEOTIDE SEQUENCE [LARGE SCALE GENOMIC DNA]</scope>
    <source>
        <strain evidence="3">CGMCC 1.12931</strain>
    </source>
</reference>
<dbReference type="Proteomes" id="UP000599179">
    <property type="component" value="Unassembled WGS sequence"/>
</dbReference>
<evidence type="ECO:0000313" key="3">
    <source>
        <dbReference type="Proteomes" id="UP000599179"/>
    </source>
</evidence>
<name>A0ABQ1SGW4_9FLAO</name>
<accession>A0ABQ1SGW4</accession>
<feature type="chain" id="PRO_5045480275" evidence="1">
    <location>
        <begin position="20"/>
        <end position="272"/>
    </location>
</feature>
<evidence type="ECO:0000313" key="2">
    <source>
        <dbReference type="EMBL" id="GGE31107.1"/>
    </source>
</evidence>
<keyword evidence="3" id="KW-1185">Reference proteome</keyword>
<feature type="signal peptide" evidence="1">
    <location>
        <begin position="1"/>
        <end position="19"/>
    </location>
</feature>
<dbReference type="EMBL" id="BMGM01000003">
    <property type="protein sequence ID" value="GGE31107.1"/>
    <property type="molecule type" value="Genomic_DNA"/>
</dbReference>
<comment type="caution">
    <text evidence="2">The sequence shown here is derived from an EMBL/GenBank/DDBJ whole genome shotgun (WGS) entry which is preliminary data.</text>
</comment>